<feature type="domain" description="DUF7872" evidence="3">
    <location>
        <begin position="188"/>
        <end position="368"/>
    </location>
</feature>
<dbReference type="OrthoDB" id="2501761at2759"/>
<feature type="compositionally biased region" description="Basic residues" evidence="1">
    <location>
        <begin position="392"/>
        <end position="411"/>
    </location>
</feature>
<feature type="compositionally biased region" description="Low complexity" evidence="1">
    <location>
        <begin position="580"/>
        <end position="604"/>
    </location>
</feature>
<gene>
    <name evidence="4" type="ORF">GMOD_00005704</name>
</gene>
<dbReference type="AlphaFoldDB" id="A0A3M7M9I5"/>
<sequence>MRFPKLVLFLAATALASPAPFPQKGTGADSCKVDALEPATWTKLKIDGFLAGAAKKAKPNNVQGLAASFGAPNFFCGLDNFCNAGQPCVPIKLPAWYAAIAIQNWNNYMNSLNTAITFATSIIGLKLGEIVADVYPDPKDDVTSMVSLGRLFSATLGSVPFTGGLATGVNAGINGFGYVLTRVQPPAPTDKFVAWSKVSSSVGDIAQQYQAVVSRVVTQTLDSPVDDPNVGIMGIIKGGPFLGTSRNFTQEDLSKQVIDTITLNSIGLALQAQKIFIVRFKLRPPVECKERDEANVCNGDINYTLTKNDDGRATSMIDIAKVLLTKYGFTKDSLLVAPTVCFDKNAKLINPMLDNQPVNPKTPCLFNLEQRRASAVANRKSKPSKPAGPPPIRHKAKQKAIHNARRGRGGRGGRGGGRGGSDGGRFSQDRARWDQQRGGNTMDQDFVPLSSGGNEFNALYRARRTEYTEYTDESSLDMDWPFNTDSETDFDDEDMYDSDDIAINVQATLPVTGRSSRPARAQVMFTVAAAVDIFETMRRSKYPLNVLPTRTRYDLFQVDTSPDSGAYISVAPSPASRRLSGSSATSEEAAAAPKDAAASEASIAPEVRPTQAETYNPARETYNSARETYNSAQGAYNPALAYNRGRDYVFDWGVKKGQRFHDVYADKTHNYLDSIAGKLYTYKGKHPGLEEAFEYYMPGKARLEPLGQKVLPQPLPFTPRGPSNPSSNGRRLKVAPSGPSSRGAPSGPSRGAASGPSSGPSSSSSISDTWKFPKGMHKGSRLHEVPSGYIKAVQSNSQVQKTWPGFVEALRDFKGKGLMV</sequence>
<reference evidence="4 5" key="1">
    <citation type="journal article" date="2014" name="PLoS ONE">
        <title>De novo Genome Assembly of the Fungal Plant Pathogen Pyrenophora semeniperda.</title>
        <authorList>
            <person name="Soliai M.M."/>
            <person name="Meyer S.E."/>
            <person name="Udall J.A."/>
            <person name="Elzinga D.E."/>
            <person name="Hermansen R.A."/>
            <person name="Bodily P.M."/>
            <person name="Hart A.A."/>
            <person name="Coleman C.E."/>
        </authorList>
    </citation>
    <scope>NUCLEOTIDE SEQUENCE [LARGE SCALE GENOMIC DNA]</scope>
    <source>
        <strain evidence="4 5">CCB06</strain>
        <tissue evidence="4">Mycelium</tissue>
    </source>
</reference>
<evidence type="ECO:0000313" key="4">
    <source>
        <dbReference type="EMBL" id="RMZ71185.1"/>
    </source>
</evidence>
<feature type="region of interest" description="Disordered" evidence="1">
    <location>
        <begin position="373"/>
        <end position="428"/>
    </location>
</feature>
<organism evidence="4 5">
    <name type="scientific">Pyrenophora seminiperda CCB06</name>
    <dbReference type="NCBI Taxonomy" id="1302712"/>
    <lineage>
        <taxon>Eukaryota</taxon>
        <taxon>Fungi</taxon>
        <taxon>Dikarya</taxon>
        <taxon>Ascomycota</taxon>
        <taxon>Pezizomycotina</taxon>
        <taxon>Dothideomycetes</taxon>
        <taxon>Pleosporomycetidae</taxon>
        <taxon>Pleosporales</taxon>
        <taxon>Pleosporineae</taxon>
        <taxon>Pleosporaceae</taxon>
        <taxon>Pyrenophora</taxon>
    </lineage>
</organism>
<name>A0A3M7M9I5_9PLEO</name>
<dbReference type="Proteomes" id="UP000265663">
    <property type="component" value="Unassembled WGS sequence"/>
</dbReference>
<feature type="chain" id="PRO_5018126772" description="DUF7872 domain-containing protein" evidence="2">
    <location>
        <begin position="19"/>
        <end position="820"/>
    </location>
</feature>
<evidence type="ECO:0000256" key="1">
    <source>
        <dbReference type="SAM" id="MobiDB-lite"/>
    </source>
</evidence>
<dbReference type="PANTHER" id="PTHR33339">
    <property type="entry name" value="LYSM DOMAIN-CONTAINING PROTEIN"/>
    <property type="match status" value="1"/>
</dbReference>
<dbReference type="InterPro" id="IPR057194">
    <property type="entry name" value="DUF7872"/>
</dbReference>
<feature type="region of interest" description="Disordered" evidence="1">
    <location>
        <begin position="569"/>
        <end position="613"/>
    </location>
</feature>
<feature type="compositionally biased region" description="Gly residues" evidence="1">
    <location>
        <begin position="412"/>
        <end position="423"/>
    </location>
</feature>
<feature type="signal peptide" evidence="2">
    <location>
        <begin position="1"/>
        <end position="18"/>
    </location>
</feature>
<evidence type="ECO:0000313" key="5">
    <source>
        <dbReference type="Proteomes" id="UP000265663"/>
    </source>
</evidence>
<keyword evidence="5" id="KW-1185">Reference proteome</keyword>
<feature type="region of interest" description="Disordered" evidence="1">
    <location>
        <begin position="710"/>
        <end position="778"/>
    </location>
</feature>
<keyword evidence="2" id="KW-0732">Signal</keyword>
<protein>
    <recommendedName>
        <fullName evidence="3">DUF7872 domain-containing protein</fullName>
    </recommendedName>
</protein>
<dbReference type="Pfam" id="PF25278">
    <property type="entry name" value="DUF7872"/>
    <property type="match status" value="1"/>
</dbReference>
<feature type="compositionally biased region" description="Low complexity" evidence="1">
    <location>
        <begin position="735"/>
        <end position="765"/>
    </location>
</feature>
<dbReference type="PANTHER" id="PTHR33339:SF1">
    <property type="entry name" value="LYSM DOMAIN-CONTAINING PROTEIN"/>
    <property type="match status" value="1"/>
</dbReference>
<dbReference type="EMBL" id="KE747826">
    <property type="protein sequence ID" value="RMZ71185.1"/>
    <property type="molecule type" value="Genomic_DNA"/>
</dbReference>
<evidence type="ECO:0000259" key="3">
    <source>
        <dbReference type="Pfam" id="PF25278"/>
    </source>
</evidence>
<evidence type="ECO:0000256" key="2">
    <source>
        <dbReference type="SAM" id="SignalP"/>
    </source>
</evidence>
<proteinExistence type="predicted"/>
<accession>A0A3M7M9I5</accession>